<feature type="region of interest" description="Disordered" evidence="9">
    <location>
        <begin position="530"/>
        <end position="567"/>
    </location>
</feature>
<feature type="domain" description="PH" evidence="10">
    <location>
        <begin position="1163"/>
        <end position="1256"/>
    </location>
</feature>
<dbReference type="InterPro" id="IPR000219">
    <property type="entry name" value="DH_dom"/>
</dbReference>
<protein>
    <submittedName>
        <fullName evidence="14">FYVE, RhoGEF and PH domain-containing protein 6 isoform X1</fullName>
    </submittedName>
</protein>
<feature type="region of interest" description="Disordered" evidence="9">
    <location>
        <begin position="237"/>
        <end position="281"/>
    </location>
</feature>
<feature type="region of interest" description="Disordered" evidence="9">
    <location>
        <begin position="189"/>
        <end position="210"/>
    </location>
</feature>
<dbReference type="Pfam" id="PF01363">
    <property type="entry name" value="FYVE"/>
    <property type="match status" value="1"/>
</dbReference>
<dbReference type="GO" id="GO:0005737">
    <property type="term" value="C:cytoplasm"/>
    <property type="evidence" value="ECO:0007669"/>
    <property type="project" value="TreeGrafter"/>
</dbReference>
<dbReference type="Gene3D" id="2.30.29.30">
    <property type="entry name" value="Pleckstrin-homology domain (PH domain)/Phosphotyrosine-binding domain (PTB)"/>
    <property type="match status" value="2"/>
</dbReference>
<feature type="compositionally biased region" description="Polar residues" evidence="9">
    <location>
        <begin position="330"/>
        <end position="343"/>
    </location>
</feature>
<dbReference type="SMART" id="SM00233">
    <property type="entry name" value="PH"/>
    <property type="match status" value="2"/>
</dbReference>
<dbReference type="SMART" id="SM00325">
    <property type="entry name" value="RhoGEF"/>
    <property type="match status" value="1"/>
</dbReference>
<keyword evidence="6" id="KW-0862">Zinc</keyword>
<dbReference type="Gene3D" id="1.20.900.10">
    <property type="entry name" value="Dbl homology (DH) domain"/>
    <property type="match status" value="1"/>
</dbReference>
<evidence type="ECO:0000313" key="13">
    <source>
        <dbReference type="Proteomes" id="UP000192220"/>
    </source>
</evidence>
<evidence type="ECO:0000256" key="1">
    <source>
        <dbReference type="ARBA" id="ARBA00004245"/>
    </source>
</evidence>
<feature type="region of interest" description="Disordered" evidence="9">
    <location>
        <begin position="609"/>
        <end position="630"/>
    </location>
</feature>
<name>A0A2I4BXW8_AUSLI</name>
<dbReference type="PANTHER" id="PTHR12673">
    <property type="entry name" value="FACIOGENITAL DYSPLASIA PROTEIN"/>
    <property type="match status" value="1"/>
</dbReference>
<keyword evidence="5 8" id="KW-0863">Zinc-finger</keyword>
<keyword evidence="13" id="KW-1185">Reference proteome</keyword>
<dbReference type="InParanoid" id="A0A2I4BXW8"/>
<evidence type="ECO:0000256" key="7">
    <source>
        <dbReference type="ARBA" id="ARBA00023212"/>
    </source>
</evidence>
<dbReference type="InterPro" id="IPR011993">
    <property type="entry name" value="PH-like_dom_sf"/>
</dbReference>
<dbReference type="InterPro" id="IPR000306">
    <property type="entry name" value="Znf_FYVE"/>
</dbReference>
<accession>A0A2I4BXW8</accession>
<keyword evidence="7" id="KW-0206">Cytoskeleton</keyword>
<dbReference type="RefSeq" id="XP_013872595.1">
    <property type="nucleotide sequence ID" value="XM_014017141.1"/>
</dbReference>
<feature type="region of interest" description="Disordered" evidence="9">
    <location>
        <begin position="668"/>
        <end position="707"/>
    </location>
</feature>
<dbReference type="GO" id="GO:0005085">
    <property type="term" value="F:guanyl-nucleotide exchange factor activity"/>
    <property type="evidence" value="ECO:0007669"/>
    <property type="project" value="UniProtKB-KW"/>
</dbReference>
<evidence type="ECO:0000259" key="10">
    <source>
        <dbReference type="PROSITE" id="PS50003"/>
    </source>
</evidence>
<feature type="domain" description="FYVE-type" evidence="12">
    <location>
        <begin position="1061"/>
        <end position="1121"/>
    </location>
</feature>
<dbReference type="STRING" id="52670.A0A2I4BXW8"/>
<feature type="region of interest" description="Disordered" evidence="9">
    <location>
        <begin position="1"/>
        <end position="88"/>
    </location>
</feature>
<evidence type="ECO:0000313" key="14">
    <source>
        <dbReference type="RefSeq" id="XP_013872595.1"/>
    </source>
</evidence>
<feature type="compositionally biased region" description="Basic and acidic residues" evidence="9">
    <location>
        <begin position="370"/>
        <end position="380"/>
    </location>
</feature>
<feature type="region of interest" description="Disordered" evidence="9">
    <location>
        <begin position="314"/>
        <end position="380"/>
    </location>
</feature>
<dbReference type="PROSITE" id="PS50003">
    <property type="entry name" value="PH_DOMAIN"/>
    <property type="match status" value="2"/>
</dbReference>
<dbReference type="GO" id="GO:0008270">
    <property type="term" value="F:zinc ion binding"/>
    <property type="evidence" value="ECO:0007669"/>
    <property type="project" value="UniProtKB-KW"/>
</dbReference>
<feature type="compositionally biased region" description="Low complexity" evidence="9">
    <location>
        <begin position="49"/>
        <end position="65"/>
    </location>
</feature>
<feature type="compositionally biased region" description="Low complexity" evidence="9">
    <location>
        <begin position="477"/>
        <end position="496"/>
    </location>
</feature>
<evidence type="ECO:0000259" key="11">
    <source>
        <dbReference type="PROSITE" id="PS50010"/>
    </source>
</evidence>
<dbReference type="GO" id="GO:0005856">
    <property type="term" value="C:cytoskeleton"/>
    <property type="evidence" value="ECO:0007669"/>
    <property type="project" value="UniProtKB-SubCell"/>
</dbReference>
<dbReference type="PROSITE" id="PS50010">
    <property type="entry name" value="DH_2"/>
    <property type="match status" value="1"/>
</dbReference>
<evidence type="ECO:0000259" key="12">
    <source>
        <dbReference type="PROSITE" id="PS50178"/>
    </source>
</evidence>
<feature type="domain" description="DH" evidence="11">
    <location>
        <begin position="711"/>
        <end position="900"/>
    </location>
</feature>
<dbReference type="InterPro" id="IPR035899">
    <property type="entry name" value="DBL_dom_sf"/>
</dbReference>
<dbReference type="SUPFAM" id="SSF50729">
    <property type="entry name" value="PH domain-like"/>
    <property type="match status" value="2"/>
</dbReference>
<evidence type="ECO:0000256" key="3">
    <source>
        <dbReference type="ARBA" id="ARBA00022658"/>
    </source>
</evidence>
<dbReference type="Pfam" id="PF00621">
    <property type="entry name" value="RhoGEF"/>
    <property type="match status" value="1"/>
</dbReference>
<dbReference type="Gene3D" id="3.30.40.10">
    <property type="entry name" value="Zinc/RING finger domain, C3HC4 (zinc finger)"/>
    <property type="match status" value="1"/>
</dbReference>
<gene>
    <name evidence="14" type="primary">LOC106523647</name>
</gene>
<feature type="domain" description="PH" evidence="10">
    <location>
        <begin position="929"/>
        <end position="1023"/>
    </location>
</feature>
<dbReference type="PANTHER" id="PTHR12673:SF12">
    <property type="entry name" value="FYVE, RHOGEF AND PH DOMAIN-CONTAINING PROTEIN 6"/>
    <property type="match status" value="1"/>
</dbReference>
<dbReference type="InterPro" id="IPR011011">
    <property type="entry name" value="Znf_FYVE_PHD"/>
</dbReference>
<feature type="compositionally biased region" description="Polar residues" evidence="9">
    <location>
        <begin position="23"/>
        <end position="40"/>
    </location>
</feature>
<dbReference type="AlphaFoldDB" id="A0A2I4BXW8"/>
<dbReference type="InterPro" id="IPR001849">
    <property type="entry name" value="PH_domain"/>
</dbReference>
<dbReference type="OrthoDB" id="245697at2759"/>
<dbReference type="SMART" id="SM00064">
    <property type="entry name" value="FYVE"/>
    <property type="match status" value="1"/>
</dbReference>
<proteinExistence type="predicted"/>
<keyword evidence="3" id="KW-0344">Guanine-nucleotide releasing factor</keyword>
<dbReference type="SUPFAM" id="SSF48065">
    <property type="entry name" value="DBL homology domain (DH-domain)"/>
    <property type="match status" value="1"/>
</dbReference>
<evidence type="ECO:0000256" key="4">
    <source>
        <dbReference type="ARBA" id="ARBA00022723"/>
    </source>
</evidence>
<dbReference type="Proteomes" id="UP000192220">
    <property type="component" value="Unplaced"/>
</dbReference>
<sequence>MSSAVFSCTGVHKPPVAPKPKQLLSQGMVSSSSCSRTDNPSRLAPGMGLPMKVKPPVAPKPCLKPSAAVEPRSQSSERLRENSDSETVQTNGLLNIQNGTEQSKKTKWDYIIPICLCKQENCTCSSSTKFEQKEKNFKTPNGKTVPFSLGKQDNSQGKLGNVWCQVTNNASTNGFIVHPKFQERFTVSVDSETTSPENTSEPSLPHRTQSFCTDAVLQGVPGGRRQSDDFGSKQTNVLQNKLVPGPIVKAPPVPVPRKPKASVQSHQETVEEEETPVQEKREMSIVSLNGKGSSSPPVEVPDGENRRPVYLSARKACPPPAPMPRKKSLPSDTIQEPTSSTQEPSEDWQCPRMQDLNTKPCEIQESTNKTNEERQKNVRGNLEDISLHPSGTVLSQTELTMTPVVTLAPEESETGQASQKKHRRHSILSLIQLNESVQEKDGDKSQNIKTRQVSAVHSDKLKEIMTRELPSPPVEPTTGSFKHSCSSSKKKSTSFSSTDFLCADGQKGTIRKILDLKLYKKKKTVEKGEANPYHKAIDGKESTDKNRDTYQPFSEHSGAKGVFSSPLTGIEQSVDGDEYTAVHEEPVYDNVFLYEEISDYENVLVGKLKSSPPPASYTKPRPSPVYDPENIYEDQEPYFSLVKNAHLIPPPREFDGNSFDEEVAVQNDTFSGDDTSNTSDEDEDDSSSVSSKNDPEHPEQGMMQSETKKSNIQYIATEIMSSESVFVDVLKLLHVDFRESVNKASVQSGKPVIEDHLLNQILYYLPQLYVLNQNLFKELEQRVAQWDEHSQVADIFLKNGPFLKMYSTYIREFDKNVALLEDQSKKNAAFGAVVKEFEASPRCANLALKHYLLKPVQRIPQYQLLLTDYLKNLSEDSNDYKDTKAALALVKEVANHANDIIKHGDNFQKLMQVQCSLTGNHEIVQPGRIFLKEGFLTKRSRKVMQPRMFFLFNDALLYAIPVQSGQFKLKNMLSLSGMRVSKPSLEAYQNELNIESVERSFILSASSSTERDEWLETISTAIMEYTKKKISFIAVSPNEVQMVNINDGAPLGSKAPIWIPDLRTTMCMICTSEFTLTWRRHHCRACGKVVCQVCSSNKCRLAYLKNQQPARVCDQCFETLLRQRSAINSATPVTPGSKASFVFNRRQKRIPAALKEVSANTGTSSMSGYLTRSKLNKKQSKRLWFVIKDKVLYTYAASEDVAALESQPLLGFMLKADSVLKTQFKLYHQDKLYYVFKADDVQTAQRWINSFKEATVL</sequence>
<dbReference type="CDD" id="cd15743">
    <property type="entry name" value="FYVE_FGD6"/>
    <property type="match status" value="1"/>
</dbReference>
<dbReference type="CDD" id="cd00160">
    <property type="entry name" value="RhoGEF"/>
    <property type="match status" value="1"/>
</dbReference>
<dbReference type="PROSITE" id="PS50178">
    <property type="entry name" value="ZF_FYVE"/>
    <property type="match status" value="1"/>
</dbReference>
<dbReference type="InterPro" id="IPR017455">
    <property type="entry name" value="Znf_FYVE-rel"/>
</dbReference>
<reference evidence="14" key="1">
    <citation type="submission" date="2025-08" db="UniProtKB">
        <authorList>
            <consortium name="RefSeq"/>
        </authorList>
    </citation>
    <scope>IDENTIFICATION</scope>
    <source>
        <strain evidence="14">Quisiro</strain>
        <tissue evidence="14">Liver</tissue>
    </source>
</reference>
<feature type="region of interest" description="Disordered" evidence="9">
    <location>
        <begin position="468"/>
        <end position="496"/>
    </location>
</feature>
<dbReference type="InterPro" id="IPR051092">
    <property type="entry name" value="FYVE_RhoGEF_PH"/>
</dbReference>
<dbReference type="SUPFAM" id="SSF57903">
    <property type="entry name" value="FYVE/PHD zinc finger"/>
    <property type="match status" value="1"/>
</dbReference>
<evidence type="ECO:0000256" key="5">
    <source>
        <dbReference type="ARBA" id="ARBA00022771"/>
    </source>
</evidence>
<dbReference type="InterPro" id="IPR013083">
    <property type="entry name" value="Znf_RING/FYVE/PHD"/>
</dbReference>
<dbReference type="KEGG" id="alim:106523647"/>
<dbReference type="Pfam" id="PF00169">
    <property type="entry name" value="PH"/>
    <property type="match status" value="2"/>
</dbReference>
<evidence type="ECO:0000256" key="8">
    <source>
        <dbReference type="PROSITE-ProRule" id="PRU00091"/>
    </source>
</evidence>
<keyword evidence="2" id="KW-0963">Cytoplasm</keyword>
<feature type="compositionally biased region" description="Basic and acidic residues" evidence="9">
    <location>
        <begin position="535"/>
        <end position="548"/>
    </location>
</feature>
<evidence type="ECO:0000256" key="9">
    <source>
        <dbReference type="SAM" id="MobiDB-lite"/>
    </source>
</evidence>
<evidence type="ECO:0000256" key="2">
    <source>
        <dbReference type="ARBA" id="ARBA00022490"/>
    </source>
</evidence>
<dbReference type="GeneID" id="106523647"/>
<organism evidence="13 14">
    <name type="scientific">Austrofundulus limnaeus</name>
    <name type="common">Annual killifish</name>
    <dbReference type="NCBI Taxonomy" id="52670"/>
    <lineage>
        <taxon>Eukaryota</taxon>
        <taxon>Metazoa</taxon>
        <taxon>Chordata</taxon>
        <taxon>Craniata</taxon>
        <taxon>Vertebrata</taxon>
        <taxon>Euteleostomi</taxon>
        <taxon>Actinopterygii</taxon>
        <taxon>Neopterygii</taxon>
        <taxon>Teleostei</taxon>
        <taxon>Neoteleostei</taxon>
        <taxon>Acanthomorphata</taxon>
        <taxon>Ovalentaria</taxon>
        <taxon>Atherinomorphae</taxon>
        <taxon>Cyprinodontiformes</taxon>
        <taxon>Rivulidae</taxon>
        <taxon>Austrofundulus</taxon>
    </lineage>
</organism>
<dbReference type="CDD" id="cd13237">
    <property type="entry name" value="PH2_FGD5_FGD6"/>
    <property type="match status" value="1"/>
</dbReference>
<feature type="compositionally biased region" description="Pro residues" evidence="9">
    <location>
        <begin position="611"/>
        <end position="625"/>
    </location>
</feature>
<comment type="subcellular location">
    <subcellularLocation>
        <location evidence="1">Cytoplasm</location>
        <location evidence="1">Cytoskeleton</location>
    </subcellularLocation>
</comment>
<keyword evidence="4" id="KW-0479">Metal-binding</keyword>
<evidence type="ECO:0000256" key="6">
    <source>
        <dbReference type="ARBA" id="ARBA00022833"/>
    </source>
</evidence>